<dbReference type="Gene3D" id="3.40.50.1820">
    <property type="entry name" value="alpha/beta hydrolase"/>
    <property type="match status" value="1"/>
</dbReference>
<dbReference type="InterPro" id="IPR029058">
    <property type="entry name" value="AB_hydrolase_fold"/>
</dbReference>
<evidence type="ECO:0000256" key="3">
    <source>
        <dbReference type="ARBA" id="ARBA00022670"/>
    </source>
</evidence>
<keyword evidence="4" id="KW-0378">Hydrolase</keyword>
<comment type="caution">
    <text evidence="6">The sequence shown here is derived from an EMBL/GenBank/DDBJ whole genome shotgun (WGS) entry which is preliminary data.</text>
</comment>
<evidence type="ECO:0000256" key="1">
    <source>
        <dbReference type="ARBA" id="ARBA00009431"/>
    </source>
</evidence>
<evidence type="ECO:0000256" key="5">
    <source>
        <dbReference type="ARBA" id="ARBA00023180"/>
    </source>
</evidence>
<dbReference type="Pfam" id="PF00450">
    <property type="entry name" value="Peptidase_S10"/>
    <property type="match status" value="1"/>
</dbReference>
<dbReference type="AlphaFoldDB" id="A0A1F8AA21"/>
<dbReference type="Proteomes" id="UP000179179">
    <property type="component" value="Unassembled WGS sequence"/>
</dbReference>
<accession>A0A1F8AA21</accession>
<dbReference type="GO" id="GO:0006508">
    <property type="term" value="P:proteolysis"/>
    <property type="evidence" value="ECO:0007669"/>
    <property type="project" value="UniProtKB-KW"/>
</dbReference>
<evidence type="ECO:0000256" key="2">
    <source>
        <dbReference type="ARBA" id="ARBA00022645"/>
    </source>
</evidence>
<organism evidence="6 7">
    <name type="scientific">Aspergillus bombycis</name>
    <dbReference type="NCBI Taxonomy" id="109264"/>
    <lineage>
        <taxon>Eukaryota</taxon>
        <taxon>Fungi</taxon>
        <taxon>Dikarya</taxon>
        <taxon>Ascomycota</taxon>
        <taxon>Pezizomycotina</taxon>
        <taxon>Eurotiomycetes</taxon>
        <taxon>Eurotiomycetidae</taxon>
        <taxon>Eurotiales</taxon>
        <taxon>Aspergillaceae</taxon>
        <taxon>Aspergillus</taxon>
    </lineage>
</organism>
<dbReference type="RefSeq" id="XP_022391895.1">
    <property type="nucleotide sequence ID" value="XM_022529213.1"/>
</dbReference>
<gene>
    <name evidence="6" type="ORF">ABOM_002083</name>
</gene>
<proteinExistence type="inferred from homology"/>
<evidence type="ECO:0000256" key="4">
    <source>
        <dbReference type="ARBA" id="ARBA00022801"/>
    </source>
</evidence>
<keyword evidence="7" id="KW-1185">Reference proteome</keyword>
<dbReference type="InterPro" id="IPR001563">
    <property type="entry name" value="Peptidase_S10"/>
</dbReference>
<dbReference type="EMBL" id="LYCR01000017">
    <property type="protein sequence ID" value="OGM48178.1"/>
    <property type="molecule type" value="Genomic_DNA"/>
</dbReference>
<evidence type="ECO:0000313" key="7">
    <source>
        <dbReference type="Proteomes" id="UP000179179"/>
    </source>
</evidence>
<dbReference type="SUPFAM" id="SSF53474">
    <property type="entry name" value="alpha/beta-Hydrolases"/>
    <property type="match status" value="1"/>
</dbReference>
<evidence type="ECO:0000313" key="6">
    <source>
        <dbReference type="EMBL" id="OGM48178.1"/>
    </source>
</evidence>
<keyword evidence="3" id="KW-0645">Protease</keyword>
<protein>
    <submittedName>
        <fullName evidence="6">Uncharacterized protein</fullName>
    </submittedName>
</protein>
<dbReference type="STRING" id="109264.A0A1F8AA21"/>
<comment type="similarity">
    <text evidence="1">Belongs to the peptidase S10 family.</text>
</comment>
<dbReference type="OrthoDB" id="443318at2759"/>
<name>A0A1F8AA21_9EURO</name>
<keyword evidence="2" id="KW-0121">Carboxypeptidase</keyword>
<keyword evidence="5" id="KW-0325">Glycoprotein</keyword>
<sequence>MLHIDQQIGAGLSHGVEMVVSTYTADKYVWKIIRGHYGPGFAAYILKQNLATQQGKETGEEINLVALGVNNGFTHAADVYKSYIDYAMFARAQQVPEPDRRNAACVAASVRRYELIQGPIASTASFDVRALTQDPNPPSTYSKYLLRLDVVNAISARSLYPECPMTAYGLFSATGDRYRSYIQ</sequence>
<reference evidence="6 7" key="1">
    <citation type="journal article" date="2016" name="Genome Biol. Evol.">
        <title>Draft genome sequence of an aflatoxigenic Aspergillus species, A. bombycis.</title>
        <authorList>
            <person name="Moore G.G."/>
            <person name="Mack B.M."/>
            <person name="Beltz S.B."/>
            <person name="Gilbert M.K."/>
        </authorList>
    </citation>
    <scope>NUCLEOTIDE SEQUENCE [LARGE SCALE GENOMIC DNA]</scope>
    <source>
        <strain evidence="7">NRRL 26010</strain>
    </source>
</reference>
<dbReference type="GO" id="GO:0004185">
    <property type="term" value="F:serine-type carboxypeptidase activity"/>
    <property type="evidence" value="ECO:0007669"/>
    <property type="project" value="InterPro"/>
</dbReference>
<dbReference type="GeneID" id="34445473"/>